<feature type="transmembrane region" description="Helical" evidence="7">
    <location>
        <begin position="195"/>
        <end position="214"/>
    </location>
</feature>
<feature type="transmembrane region" description="Helical" evidence="7">
    <location>
        <begin position="264"/>
        <end position="287"/>
    </location>
</feature>
<keyword evidence="5 7" id="KW-1133">Transmembrane helix</keyword>
<comment type="caution">
    <text evidence="9">The sequence shown here is derived from an EMBL/GenBank/DDBJ whole genome shotgun (WGS) entry which is preliminary data.</text>
</comment>
<comment type="subcellular location">
    <subcellularLocation>
        <location evidence="1">Cell membrane</location>
        <topology evidence="1">Multi-pass membrane protein</topology>
    </subcellularLocation>
</comment>
<dbReference type="InterPro" id="IPR020846">
    <property type="entry name" value="MFS_dom"/>
</dbReference>
<evidence type="ECO:0000256" key="4">
    <source>
        <dbReference type="ARBA" id="ARBA00022692"/>
    </source>
</evidence>
<protein>
    <submittedName>
        <fullName evidence="9">MFS transporter</fullName>
    </submittedName>
</protein>
<evidence type="ECO:0000256" key="5">
    <source>
        <dbReference type="ARBA" id="ARBA00022989"/>
    </source>
</evidence>
<feature type="transmembrane region" description="Helical" evidence="7">
    <location>
        <begin position="161"/>
        <end position="183"/>
    </location>
</feature>
<feature type="transmembrane region" description="Helical" evidence="7">
    <location>
        <begin position="100"/>
        <end position="122"/>
    </location>
</feature>
<keyword evidence="3" id="KW-1003">Cell membrane</keyword>
<sequence>MSPRSPWAALAALCMPMLIVSMDVSVLFFAVPFIASDLNPSATQQLWIFDIYGFVLAGLLLTMGSLADRVGHRRLLMIGAVGFSGASILAAFAPTASLLILARAVLAVSGATLMPSTLALIRHIFLDDADRAKAIAAWNAVLAGGVAVGPIVSGLLLEHFWWGSVFLINVPVMAVLLVVAPLLLPADTAVVDRRVDILSALLVLGAILPTIYAIKEFAAEGWSVERGVALVVGFTLGTVFVARQKRLSDPMIDLGLFDDRRFSVSIWTNVVCMFALLGNSIIVTQYLQSVLGYSPLKAALWSIAPSALVAVAAPLAAVASVRWGRPMVMIAGLLTGAAGFGVLAGLLGVHTLLVALIGSTLIATGIVSASSVIADHVIGVAPAERAGATSGLLETSSELGGAVGIAVLGSVLNLVYRMAFPADLAVGQAGTSLAGAAATARHLDNVQASNVLDAARRAFVEGASVAAWVGVGVLVSTALLVVWMTRTSDVADRQESAELRRLRS</sequence>
<accession>A0ABR5IEB7</accession>
<keyword evidence="4 7" id="KW-0812">Transmembrane</keyword>
<feature type="transmembrane region" description="Helical" evidence="7">
    <location>
        <begin position="353"/>
        <end position="378"/>
    </location>
</feature>
<dbReference type="Proteomes" id="UP000037247">
    <property type="component" value="Unassembled WGS sequence"/>
</dbReference>
<name>A0ABR5IEB7_9ACTN</name>
<dbReference type="InterPro" id="IPR036259">
    <property type="entry name" value="MFS_trans_sf"/>
</dbReference>
<dbReference type="SUPFAM" id="SSF103473">
    <property type="entry name" value="MFS general substrate transporter"/>
    <property type="match status" value="1"/>
</dbReference>
<keyword evidence="2" id="KW-0813">Transport</keyword>
<feature type="transmembrane region" description="Helical" evidence="7">
    <location>
        <begin position="465"/>
        <end position="484"/>
    </location>
</feature>
<dbReference type="Gene3D" id="1.20.1720.10">
    <property type="entry name" value="Multidrug resistance protein D"/>
    <property type="match status" value="1"/>
</dbReference>
<feature type="transmembrane region" description="Helical" evidence="7">
    <location>
        <begin position="226"/>
        <end position="243"/>
    </location>
</feature>
<organism evidence="9 10">
    <name type="scientific">Gordonia jacobaea</name>
    <dbReference type="NCBI Taxonomy" id="122202"/>
    <lineage>
        <taxon>Bacteria</taxon>
        <taxon>Bacillati</taxon>
        <taxon>Actinomycetota</taxon>
        <taxon>Actinomycetes</taxon>
        <taxon>Mycobacteriales</taxon>
        <taxon>Gordoniaceae</taxon>
        <taxon>Gordonia</taxon>
    </lineage>
</organism>
<evidence type="ECO:0000259" key="8">
    <source>
        <dbReference type="PROSITE" id="PS50850"/>
    </source>
</evidence>
<feature type="transmembrane region" description="Helical" evidence="7">
    <location>
        <begin position="75"/>
        <end position="94"/>
    </location>
</feature>
<dbReference type="EMBL" id="LDTZ01000015">
    <property type="protein sequence ID" value="KNA91948.1"/>
    <property type="molecule type" value="Genomic_DNA"/>
</dbReference>
<keyword evidence="6 7" id="KW-0472">Membrane</keyword>
<evidence type="ECO:0000313" key="10">
    <source>
        <dbReference type="Proteomes" id="UP000037247"/>
    </source>
</evidence>
<keyword evidence="10" id="KW-1185">Reference proteome</keyword>
<evidence type="ECO:0000256" key="3">
    <source>
        <dbReference type="ARBA" id="ARBA00022475"/>
    </source>
</evidence>
<dbReference type="RefSeq" id="WP_049698284.1">
    <property type="nucleotide sequence ID" value="NZ_LDTZ01000015.1"/>
</dbReference>
<proteinExistence type="predicted"/>
<dbReference type="InterPro" id="IPR011701">
    <property type="entry name" value="MFS"/>
</dbReference>
<dbReference type="CDD" id="cd17321">
    <property type="entry name" value="MFS_MMR_MDR_like"/>
    <property type="match status" value="1"/>
</dbReference>
<feature type="transmembrane region" description="Helical" evidence="7">
    <location>
        <begin position="46"/>
        <end position="63"/>
    </location>
</feature>
<evidence type="ECO:0000256" key="6">
    <source>
        <dbReference type="ARBA" id="ARBA00023136"/>
    </source>
</evidence>
<feature type="transmembrane region" description="Helical" evidence="7">
    <location>
        <begin position="134"/>
        <end position="155"/>
    </location>
</feature>
<dbReference type="PROSITE" id="PS50850">
    <property type="entry name" value="MFS"/>
    <property type="match status" value="1"/>
</dbReference>
<evidence type="ECO:0000256" key="7">
    <source>
        <dbReference type="SAM" id="Phobius"/>
    </source>
</evidence>
<feature type="transmembrane region" description="Helical" evidence="7">
    <location>
        <begin position="399"/>
        <end position="416"/>
    </location>
</feature>
<evidence type="ECO:0000256" key="1">
    <source>
        <dbReference type="ARBA" id="ARBA00004651"/>
    </source>
</evidence>
<feature type="transmembrane region" description="Helical" evidence="7">
    <location>
        <begin position="328"/>
        <end position="347"/>
    </location>
</feature>
<dbReference type="PANTHER" id="PTHR42718">
    <property type="entry name" value="MAJOR FACILITATOR SUPERFAMILY MULTIDRUG TRANSPORTER MFSC"/>
    <property type="match status" value="1"/>
</dbReference>
<dbReference type="PRINTS" id="PR01036">
    <property type="entry name" value="TCRTETB"/>
</dbReference>
<gene>
    <name evidence="9" type="ORF">ABW18_07095</name>
</gene>
<dbReference type="PANTHER" id="PTHR42718:SF47">
    <property type="entry name" value="METHYL VIOLOGEN RESISTANCE PROTEIN SMVA"/>
    <property type="match status" value="1"/>
</dbReference>
<dbReference type="Pfam" id="PF07690">
    <property type="entry name" value="MFS_1"/>
    <property type="match status" value="1"/>
</dbReference>
<feature type="domain" description="Major facilitator superfamily (MFS) profile" evidence="8">
    <location>
        <begin position="9"/>
        <end position="489"/>
    </location>
</feature>
<feature type="transmembrane region" description="Helical" evidence="7">
    <location>
        <begin position="299"/>
        <end position="321"/>
    </location>
</feature>
<dbReference type="Gene3D" id="1.20.1250.20">
    <property type="entry name" value="MFS general substrate transporter like domains"/>
    <property type="match status" value="1"/>
</dbReference>
<reference evidence="9 10" key="1">
    <citation type="submission" date="2015-05" db="EMBL/GenBank/DDBJ databases">
        <title>Draft genome sequence of the bacterium Gordonia jacobaea a new member of the Gordonia genus.</title>
        <authorList>
            <person name="Jimenez-Galisteo G."/>
            <person name="Dominguez A."/>
            <person name="Munoz E."/>
            <person name="Vinas M."/>
        </authorList>
    </citation>
    <scope>NUCLEOTIDE SEQUENCE [LARGE SCALE GENOMIC DNA]</scope>
    <source>
        <strain evidence="10">mv1</strain>
    </source>
</reference>
<evidence type="ECO:0000313" key="9">
    <source>
        <dbReference type="EMBL" id="KNA91948.1"/>
    </source>
</evidence>
<evidence type="ECO:0000256" key="2">
    <source>
        <dbReference type="ARBA" id="ARBA00022448"/>
    </source>
</evidence>
<feature type="transmembrane region" description="Helical" evidence="7">
    <location>
        <begin position="7"/>
        <end position="34"/>
    </location>
</feature>